<dbReference type="SMART" id="SM00268">
    <property type="entry name" value="ACTIN"/>
    <property type="match status" value="1"/>
</dbReference>
<dbReference type="InterPro" id="IPR004001">
    <property type="entry name" value="Actin_CS"/>
</dbReference>
<evidence type="ECO:0008006" key="3">
    <source>
        <dbReference type="Google" id="ProtNLM"/>
    </source>
</evidence>
<organism evidence="2">
    <name type="scientific">Neobodo designis</name>
    <name type="common">Flagellated protozoan</name>
    <name type="synonym">Bodo designis</name>
    <dbReference type="NCBI Taxonomy" id="312471"/>
    <lineage>
        <taxon>Eukaryota</taxon>
        <taxon>Discoba</taxon>
        <taxon>Euglenozoa</taxon>
        <taxon>Kinetoplastea</taxon>
        <taxon>Metakinetoplastina</taxon>
        <taxon>Neobodonida</taxon>
        <taxon>Neobodo</taxon>
    </lineage>
</organism>
<dbReference type="PRINTS" id="PR00190">
    <property type="entry name" value="ACTIN"/>
</dbReference>
<proteinExistence type="inferred from homology"/>
<comment type="similarity">
    <text evidence="1">Belongs to the actin family.</text>
</comment>
<dbReference type="EMBL" id="HBGF01017650">
    <property type="protein sequence ID" value="CAD9109850.1"/>
    <property type="molecule type" value="Transcribed_RNA"/>
</dbReference>
<dbReference type="PROSITE" id="PS00432">
    <property type="entry name" value="ACTINS_2"/>
    <property type="match status" value="1"/>
</dbReference>
<sequence>MKVAVNTAKLLRNVPLPDEIATVHDNAVVIDLGTGSTRIGFSGDDAPRLEAPTVISTAKDGTVECFSKAYKARETTPVTRVMDRGLVKDWAGLEHIMMHVYELLNLSNDPNAPVLISEAALVPKEQREQMVQLLFEKVKINSLYFSTAPVLSLYSSGRTTGMVVEMGHGTCHTVPIFEGFGLFHSILELDYGGTDLTEMVMQMMRSNGANVSPAHQYEVAQYLKETHCVTQPDKGSYTIAVAEANKHDTVSHELPDGTTVTLNNDRYKPTEALFDPSIIGREGLRGGGIQILAAESVKKCDADIAPLMLGNIVLSGGTSLFRNMAERLHREVQEQCPLEKVRVHAGTERRHAPWVGGSIFASLPTVQDMWVTRAEYDEMGPDVRRSIAHRNCF</sequence>
<reference evidence="2" key="1">
    <citation type="submission" date="2021-01" db="EMBL/GenBank/DDBJ databases">
        <authorList>
            <person name="Corre E."/>
            <person name="Pelletier E."/>
            <person name="Niang G."/>
            <person name="Scheremetjew M."/>
            <person name="Finn R."/>
            <person name="Kale V."/>
            <person name="Holt S."/>
            <person name="Cochrane G."/>
            <person name="Meng A."/>
            <person name="Brown T."/>
            <person name="Cohen L."/>
        </authorList>
    </citation>
    <scope>NUCLEOTIDE SEQUENCE</scope>
    <source>
        <strain evidence="2">CCAP 1951/1</strain>
    </source>
</reference>
<dbReference type="PANTHER" id="PTHR11937">
    <property type="entry name" value="ACTIN"/>
    <property type="match status" value="1"/>
</dbReference>
<dbReference type="Gene3D" id="3.90.640.10">
    <property type="entry name" value="Actin, Chain A, domain 4"/>
    <property type="match status" value="1"/>
</dbReference>
<gene>
    <name evidence="2" type="ORF">NDES1114_LOCUS11624</name>
</gene>
<evidence type="ECO:0000313" key="2">
    <source>
        <dbReference type="EMBL" id="CAD9109850.1"/>
    </source>
</evidence>
<dbReference type="Pfam" id="PF00022">
    <property type="entry name" value="Actin"/>
    <property type="match status" value="1"/>
</dbReference>
<dbReference type="InterPro" id="IPR043129">
    <property type="entry name" value="ATPase_NBD"/>
</dbReference>
<dbReference type="InterPro" id="IPR004000">
    <property type="entry name" value="Actin"/>
</dbReference>
<name>A0A7S1PY26_NEODS</name>
<accession>A0A7S1PY26</accession>
<protein>
    <recommendedName>
        <fullName evidence="3">Actin</fullName>
    </recommendedName>
</protein>
<dbReference type="SUPFAM" id="SSF53067">
    <property type="entry name" value="Actin-like ATPase domain"/>
    <property type="match status" value="2"/>
</dbReference>
<evidence type="ECO:0000256" key="1">
    <source>
        <dbReference type="RuleBase" id="RU000487"/>
    </source>
</evidence>
<dbReference type="AlphaFoldDB" id="A0A7S1PY26"/>
<dbReference type="Gene3D" id="3.30.420.40">
    <property type="match status" value="2"/>
</dbReference>
<dbReference type="FunFam" id="3.30.420.40:FF:000058">
    <property type="entry name" value="Putative actin-related protein 5"/>
    <property type="match status" value="1"/>
</dbReference>